<evidence type="ECO:0000313" key="2">
    <source>
        <dbReference type="Proteomes" id="UP000805193"/>
    </source>
</evidence>
<protein>
    <submittedName>
        <fullName evidence="1">Uncharacterized protein</fullName>
    </submittedName>
</protein>
<reference evidence="1 2" key="1">
    <citation type="journal article" date="2020" name="Cell">
        <title>Large-Scale Comparative Analyses of Tick Genomes Elucidate Their Genetic Diversity and Vector Capacities.</title>
        <authorList>
            <consortium name="Tick Genome and Microbiome Consortium (TIGMIC)"/>
            <person name="Jia N."/>
            <person name="Wang J."/>
            <person name="Shi W."/>
            <person name="Du L."/>
            <person name="Sun Y."/>
            <person name="Zhan W."/>
            <person name="Jiang J.F."/>
            <person name="Wang Q."/>
            <person name="Zhang B."/>
            <person name="Ji P."/>
            <person name="Bell-Sakyi L."/>
            <person name="Cui X.M."/>
            <person name="Yuan T.T."/>
            <person name="Jiang B.G."/>
            <person name="Yang W.F."/>
            <person name="Lam T.T."/>
            <person name="Chang Q.C."/>
            <person name="Ding S.J."/>
            <person name="Wang X.J."/>
            <person name="Zhu J.G."/>
            <person name="Ruan X.D."/>
            <person name="Zhao L."/>
            <person name="Wei J.T."/>
            <person name="Ye R.Z."/>
            <person name="Que T.C."/>
            <person name="Du C.H."/>
            <person name="Zhou Y.H."/>
            <person name="Cheng J.X."/>
            <person name="Dai P.F."/>
            <person name="Guo W.B."/>
            <person name="Han X.H."/>
            <person name="Huang E.J."/>
            <person name="Li L.F."/>
            <person name="Wei W."/>
            <person name="Gao Y.C."/>
            <person name="Liu J.Z."/>
            <person name="Shao H.Z."/>
            <person name="Wang X."/>
            <person name="Wang C.C."/>
            <person name="Yang T.C."/>
            <person name="Huo Q.B."/>
            <person name="Li W."/>
            <person name="Chen H.Y."/>
            <person name="Chen S.E."/>
            <person name="Zhou L.G."/>
            <person name="Ni X.B."/>
            <person name="Tian J.H."/>
            <person name="Sheng Y."/>
            <person name="Liu T."/>
            <person name="Pan Y.S."/>
            <person name="Xia L.Y."/>
            <person name="Li J."/>
            <person name="Zhao F."/>
            <person name="Cao W.C."/>
        </authorList>
    </citation>
    <scope>NUCLEOTIDE SEQUENCE [LARGE SCALE GENOMIC DNA]</scope>
    <source>
        <strain evidence="1">Iper-2018</strain>
    </source>
</reference>
<keyword evidence="2" id="KW-1185">Reference proteome</keyword>
<evidence type="ECO:0000313" key="1">
    <source>
        <dbReference type="EMBL" id="KAG0433794.1"/>
    </source>
</evidence>
<organism evidence="1 2">
    <name type="scientific">Ixodes persulcatus</name>
    <name type="common">Taiga tick</name>
    <dbReference type="NCBI Taxonomy" id="34615"/>
    <lineage>
        <taxon>Eukaryota</taxon>
        <taxon>Metazoa</taxon>
        <taxon>Ecdysozoa</taxon>
        <taxon>Arthropoda</taxon>
        <taxon>Chelicerata</taxon>
        <taxon>Arachnida</taxon>
        <taxon>Acari</taxon>
        <taxon>Parasitiformes</taxon>
        <taxon>Ixodida</taxon>
        <taxon>Ixodoidea</taxon>
        <taxon>Ixodidae</taxon>
        <taxon>Ixodinae</taxon>
        <taxon>Ixodes</taxon>
    </lineage>
</organism>
<proteinExistence type="predicted"/>
<name>A0AC60QK03_IXOPE</name>
<gene>
    <name evidence="1" type="ORF">HPB47_019604</name>
</gene>
<accession>A0AC60QK03</accession>
<dbReference type="EMBL" id="JABSTQ010009032">
    <property type="protein sequence ID" value="KAG0433794.1"/>
    <property type="molecule type" value="Genomic_DNA"/>
</dbReference>
<dbReference type="Proteomes" id="UP000805193">
    <property type="component" value="Unassembled WGS sequence"/>
</dbReference>
<sequence length="182" mass="19690">MDVDEAERAAAPSVPVRLATGLAPSTSSTGATEPSEECEKKRRSKDSTSEETTAKKPLAEDSRRAGAPGAAVVSDQPQKDDTAGTEKTEKTEQTARDGTTEATPASALSDDLDNDETTAKKRLADRAAVTDELALRTLNVRGLSARRRQYQLRHIFLEKDLDVIAVQETKIESEELTDCMAR</sequence>
<comment type="caution">
    <text evidence="1">The sequence shown here is derived from an EMBL/GenBank/DDBJ whole genome shotgun (WGS) entry which is preliminary data.</text>
</comment>